<dbReference type="SUPFAM" id="SSF52540">
    <property type="entry name" value="P-loop containing nucleoside triphosphate hydrolases"/>
    <property type="match status" value="1"/>
</dbReference>
<dbReference type="EMBL" id="CATNWA010000956">
    <property type="protein sequence ID" value="CAI9538661.1"/>
    <property type="molecule type" value="Genomic_DNA"/>
</dbReference>
<evidence type="ECO:0000313" key="6">
    <source>
        <dbReference type="Proteomes" id="UP001162483"/>
    </source>
</evidence>
<dbReference type="PANTHER" id="PTHR11783">
    <property type="entry name" value="SULFOTRANSFERASE SULT"/>
    <property type="match status" value="1"/>
</dbReference>
<accession>A0ABN9ARQ4</accession>
<protein>
    <recommendedName>
        <fullName evidence="3">Sulfotransferase</fullName>
        <ecNumber evidence="3">2.8.2.-</ecNumber>
    </recommendedName>
</protein>
<proteinExistence type="inferred from homology"/>
<dbReference type="Gene3D" id="3.40.50.300">
    <property type="entry name" value="P-loop containing nucleotide triphosphate hydrolases"/>
    <property type="match status" value="1"/>
</dbReference>
<comment type="similarity">
    <text evidence="1 3">Belongs to the sulfotransferase 1 family.</text>
</comment>
<evidence type="ECO:0000256" key="1">
    <source>
        <dbReference type="ARBA" id="ARBA00005771"/>
    </source>
</evidence>
<keyword evidence="6" id="KW-1185">Reference proteome</keyword>
<dbReference type="Pfam" id="PF00685">
    <property type="entry name" value="Sulfotransfer_1"/>
    <property type="match status" value="1"/>
</dbReference>
<sequence length="211" mass="25048">MQEMVDLILHDGDEQICMRAPIYERIPFIKISIYDLYIEGIEEVNTRPSPRVLKSHLPYQLVPPSFWKHNCKIIYVARNARDTLTSFFYFDHLVQIHPDPGSFEDYLHRFMKGDVGWGSWYDHVKGFWAARDKHNILYIFFEDLKKNPSQEIRKVAKFLGKELSDDLVTKIVKLSSFEHMKNNPMANYSEFPKELLDQSDKGFMRKGRLWL</sequence>
<keyword evidence="2 3" id="KW-0808">Transferase</keyword>
<dbReference type="InterPro" id="IPR000863">
    <property type="entry name" value="Sulfotransferase_dom"/>
</dbReference>
<evidence type="ECO:0000313" key="5">
    <source>
        <dbReference type="EMBL" id="CAI9538661.1"/>
    </source>
</evidence>
<dbReference type="InterPro" id="IPR027417">
    <property type="entry name" value="P-loop_NTPase"/>
</dbReference>
<evidence type="ECO:0000259" key="4">
    <source>
        <dbReference type="Pfam" id="PF00685"/>
    </source>
</evidence>
<evidence type="ECO:0000256" key="3">
    <source>
        <dbReference type="RuleBase" id="RU361155"/>
    </source>
</evidence>
<organism evidence="5 6">
    <name type="scientific">Staurois parvus</name>
    <dbReference type="NCBI Taxonomy" id="386267"/>
    <lineage>
        <taxon>Eukaryota</taxon>
        <taxon>Metazoa</taxon>
        <taxon>Chordata</taxon>
        <taxon>Craniata</taxon>
        <taxon>Vertebrata</taxon>
        <taxon>Euteleostomi</taxon>
        <taxon>Amphibia</taxon>
        <taxon>Batrachia</taxon>
        <taxon>Anura</taxon>
        <taxon>Neobatrachia</taxon>
        <taxon>Ranoidea</taxon>
        <taxon>Ranidae</taxon>
        <taxon>Staurois</taxon>
    </lineage>
</organism>
<name>A0ABN9ARQ4_9NEOB</name>
<dbReference type="EC" id="2.8.2.-" evidence="3"/>
<evidence type="ECO:0000256" key="2">
    <source>
        <dbReference type="ARBA" id="ARBA00022679"/>
    </source>
</evidence>
<dbReference type="Proteomes" id="UP001162483">
    <property type="component" value="Unassembled WGS sequence"/>
</dbReference>
<comment type="caution">
    <text evidence="5">The sequence shown here is derived from an EMBL/GenBank/DDBJ whole genome shotgun (WGS) entry which is preliminary data.</text>
</comment>
<reference evidence="5" key="1">
    <citation type="submission" date="2023-05" db="EMBL/GenBank/DDBJ databases">
        <authorList>
            <person name="Stuckert A."/>
        </authorList>
    </citation>
    <scope>NUCLEOTIDE SEQUENCE</scope>
</reference>
<gene>
    <name evidence="5" type="ORF">SPARVUS_LOCUS1468414</name>
</gene>
<feature type="domain" description="Sulfotransferase" evidence="4">
    <location>
        <begin position="1"/>
        <end position="207"/>
    </location>
</feature>